<dbReference type="PANTHER" id="PTHR11782">
    <property type="entry name" value="ADENOSINE/GUANOSINE DIPHOSPHATASE"/>
    <property type="match status" value="1"/>
</dbReference>
<dbReference type="GO" id="GO:0009134">
    <property type="term" value="P:nucleoside diphosphate catabolic process"/>
    <property type="evidence" value="ECO:0007669"/>
    <property type="project" value="TreeGrafter"/>
</dbReference>
<evidence type="ECO:0000256" key="46">
    <source>
        <dbReference type="SAM" id="Phobius"/>
    </source>
</evidence>
<keyword evidence="17" id="KW-0325">Glycoprotein</keyword>
<evidence type="ECO:0000256" key="32">
    <source>
        <dbReference type="ARBA" id="ARBA00048517"/>
    </source>
</evidence>
<evidence type="ECO:0000256" key="8">
    <source>
        <dbReference type="ARBA" id="ARBA00022692"/>
    </source>
</evidence>
<evidence type="ECO:0000256" key="31">
    <source>
        <dbReference type="ARBA" id="ARBA00048279"/>
    </source>
</evidence>
<feature type="transmembrane region" description="Helical" evidence="46">
    <location>
        <begin position="478"/>
        <end position="500"/>
    </location>
</feature>
<keyword evidence="14 46" id="KW-1133">Transmembrane helix</keyword>
<evidence type="ECO:0000256" key="21">
    <source>
        <dbReference type="ARBA" id="ARBA00042196"/>
    </source>
</evidence>
<dbReference type="GO" id="GO:0017111">
    <property type="term" value="F:ribonucleoside triphosphate phosphatase activity"/>
    <property type="evidence" value="ECO:0007669"/>
    <property type="project" value="TreeGrafter"/>
</dbReference>
<dbReference type="PROSITE" id="PS01238">
    <property type="entry name" value="GDA1_CD39_NTPASE"/>
    <property type="match status" value="1"/>
</dbReference>
<evidence type="ECO:0000256" key="16">
    <source>
        <dbReference type="ARBA" id="ARBA00023157"/>
    </source>
</evidence>
<evidence type="ECO:0000256" key="19">
    <source>
        <dbReference type="ARBA" id="ARBA00041335"/>
    </source>
</evidence>
<evidence type="ECO:0000256" key="22">
    <source>
        <dbReference type="ARBA" id="ARBA00044280"/>
    </source>
</evidence>
<evidence type="ECO:0000256" key="14">
    <source>
        <dbReference type="ARBA" id="ARBA00022989"/>
    </source>
</evidence>
<sequence length="512" mass="56818">MDTKRDMKQKNPWHRQLTVVIAFLFVVGIIALVTTAVVQNKPLPKNSKYGIVLDAGSSHTSLYIYEWPAEKQNDTGVVQQLHVCHVKGPGISSYAMDPEGSGRSLQDCMDEAKRIIPERRHEETPVSLGATAGMRLLKLQNPEGSEKVLSSVEKTLSSSPFEFQGARIITGQDEGAYGWITVNYLMGNFKQGSGWLNLWPKPETTETLGALDLGGASTQITFVPEGEIESLESSLYFQLYGNKYSVYTHSFLCYGKDQALKITLAKQLQGHVPDSLVDPCFNPGFIKNMSVHSIYSSPCTAGERNPTSTQGGFHLKGSGNAPQCSENVKQIFNLTHCPSSSCSFNRVYQPQLQGNFGAFSAYYFVMAFLNLTTSERPVTLVEAKEKMREFCSTPWQTLKENFPKVKEKYLGEYCFSGTYILTLLETGYKFSPENWNTIRFIKKIGDSDAGWTLGYMLNLTNMIPSEAPCSPPLPHAGYVSLMVIFSLLLMGLLVTGWLCFGKTTCTSQKEVV</sequence>
<evidence type="ECO:0000256" key="42">
    <source>
        <dbReference type="ARBA" id="ARBA00049526"/>
    </source>
</evidence>
<proteinExistence type="inferred from homology"/>
<dbReference type="GO" id="GO:0005901">
    <property type="term" value="C:caveola"/>
    <property type="evidence" value="ECO:0007669"/>
    <property type="project" value="UniProtKB-SubCell"/>
</dbReference>
<keyword evidence="8 46" id="KW-0812">Transmembrane</keyword>
<comment type="catalytic activity">
    <reaction evidence="27">
        <text>ITP + 2 H2O = IMP + 2 phosphate + 2 H(+)</text>
        <dbReference type="Rhea" id="RHEA:77735"/>
        <dbReference type="ChEBI" id="CHEBI:15377"/>
        <dbReference type="ChEBI" id="CHEBI:15378"/>
        <dbReference type="ChEBI" id="CHEBI:43474"/>
        <dbReference type="ChEBI" id="CHEBI:58053"/>
        <dbReference type="ChEBI" id="CHEBI:61402"/>
    </reaction>
    <physiologicalReaction direction="left-to-right" evidence="27">
        <dbReference type="Rhea" id="RHEA:77736"/>
    </physiologicalReaction>
</comment>
<keyword evidence="10 45" id="KW-0378">Hydrolase</keyword>
<keyword evidence="11" id="KW-0106">Calcium</keyword>
<comment type="subcellular location">
    <subcellularLocation>
        <location evidence="4">Membrane</location>
        <location evidence="4">Caveola</location>
    </subcellularLocation>
    <subcellularLocation>
        <location evidence="3">Membrane</location>
        <topology evidence="3">Multi-pass membrane protein</topology>
    </subcellularLocation>
</comment>
<evidence type="ECO:0000313" key="47">
    <source>
        <dbReference type="EMBL" id="KAK1166689.1"/>
    </source>
</evidence>
<dbReference type="FunFam" id="3.30.420.40:FF:000068">
    <property type="entry name" value="Ectonucleoside triphosphate diphosphohydrolase 1"/>
    <property type="match status" value="1"/>
</dbReference>
<comment type="catalytic activity">
    <reaction evidence="25">
        <text>a ribonucleoside 5'-triphosphate + 2 H2O = a ribonucleoside 5'-phosphate + 2 phosphate + 2 H(+)</text>
        <dbReference type="Rhea" id="RHEA:36795"/>
        <dbReference type="ChEBI" id="CHEBI:15377"/>
        <dbReference type="ChEBI" id="CHEBI:15378"/>
        <dbReference type="ChEBI" id="CHEBI:43474"/>
        <dbReference type="ChEBI" id="CHEBI:58043"/>
        <dbReference type="ChEBI" id="CHEBI:61557"/>
        <dbReference type="EC" id="3.6.1.5"/>
    </reaction>
    <physiologicalReaction direction="left-to-right" evidence="25">
        <dbReference type="Rhea" id="RHEA:36796"/>
    </physiologicalReaction>
</comment>
<comment type="caution">
    <text evidence="47">The sequence shown here is derived from an EMBL/GenBank/DDBJ whole genome shotgun (WGS) entry which is preliminary data.</text>
</comment>
<evidence type="ECO:0000256" key="20">
    <source>
        <dbReference type="ARBA" id="ARBA00042147"/>
    </source>
</evidence>
<dbReference type="Gene3D" id="3.30.420.40">
    <property type="match status" value="1"/>
</dbReference>
<feature type="active site" description="Proton acceptor" evidence="43">
    <location>
        <position position="174"/>
    </location>
</feature>
<dbReference type="FunFam" id="3.30.420.150:FF:000002">
    <property type="entry name" value="Ectonucleoside triphosphate diphosphohydrolase 1"/>
    <property type="match status" value="1"/>
</dbReference>
<comment type="similarity">
    <text evidence="5 45">Belongs to the GDA1/CD39 NTPase family.</text>
</comment>
<dbReference type="GO" id="GO:0004382">
    <property type="term" value="F:GDP phosphatase activity"/>
    <property type="evidence" value="ECO:0007669"/>
    <property type="project" value="TreeGrafter"/>
</dbReference>
<dbReference type="EMBL" id="JAGXEW010000011">
    <property type="protein sequence ID" value="KAK1166689.1"/>
    <property type="molecule type" value="Genomic_DNA"/>
</dbReference>
<dbReference type="AlphaFoldDB" id="A0AAD8DDD6"/>
<evidence type="ECO:0000256" key="12">
    <source>
        <dbReference type="ARBA" id="ARBA00022840"/>
    </source>
</evidence>
<dbReference type="InterPro" id="IPR000407">
    <property type="entry name" value="GDA1_CD39_NTPase"/>
</dbReference>
<dbReference type="GO" id="GO:0005524">
    <property type="term" value="F:ATP binding"/>
    <property type="evidence" value="ECO:0007669"/>
    <property type="project" value="UniProtKB-KW"/>
</dbReference>
<accession>A0AAD8DDD6</accession>
<evidence type="ECO:0000256" key="24">
    <source>
        <dbReference type="ARBA" id="ARBA00045877"/>
    </source>
</evidence>
<comment type="cofactor">
    <cofactor evidence="1">
        <name>Ca(2+)</name>
        <dbReference type="ChEBI" id="CHEBI:29108"/>
    </cofactor>
</comment>
<evidence type="ECO:0000256" key="13">
    <source>
        <dbReference type="ARBA" id="ARBA00022842"/>
    </source>
</evidence>
<dbReference type="Gene3D" id="3.30.420.150">
    <property type="entry name" value="Exopolyphosphatase. Domain 2"/>
    <property type="match status" value="1"/>
</dbReference>
<evidence type="ECO:0000256" key="44">
    <source>
        <dbReference type="PIRSR" id="PIRSR600407-2"/>
    </source>
</evidence>
<evidence type="ECO:0000256" key="1">
    <source>
        <dbReference type="ARBA" id="ARBA00001913"/>
    </source>
</evidence>
<comment type="catalytic activity">
    <reaction evidence="32">
        <text>ATP + 2 H2O = AMP + 2 phosphate + 2 H(+)</text>
        <dbReference type="Rhea" id="RHEA:20988"/>
        <dbReference type="ChEBI" id="CHEBI:15377"/>
        <dbReference type="ChEBI" id="CHEBI:15378"/>
        <dbReference type="ChEBI" id="CHEBI:30616"/>
        <dbReference type="ChEBI" id="CHEBI:43474"/>
        <dbReference type="ChEBI" id="CHEBI:456215"/>
    </reaction>
    <physiologicalReaction direction="left-to-right" evidence="32">
        <dbReference type="Rhea" id="RHEA:20989"/>
    </physiologicalReaction>
</comment>
<comment type="catalytic activity">
    <reaction evidence="34">
        <text>a ribonucleoside 5'-diphosphate + H2O = a ribonucleoside 5'-phosphate + phosphate + H(+)</text>
        <dbReference type="Rhea" id="RHEA:36799"/>
        <dbReference type="ChEBI" id="CHEBI:15377"/>
        <dbReference type="ChEBI" id="CHEBI:15378"/>
        <dbReference type="ChEBI" id="CHEBI:43474"/>
        <dbReference type="ChEBI" id="CHEBI:57930"/>
        <dbReference type="ChEBI" id="CHEBI:58043"/>
    </reaction>
    <physiologicalReaction direction="left-to-right" evidence="34">
        <dbReference type="Rhea" id="RHEA:36800"/>
    </physiologicalReaction>
</comment>
<evidence type="ECO:0000256" key="25">
    <source>
        <dbReference type="ARBA" id="ARBA00047297"/>
    </source>
</evidence>
<evidence type="ECO:0000256" key="34">
    <source>
        <dbReference type="ARBA" id="ARBA00048790"/>
    </source>
</evidence>
<evidence type="ECO:0000256" key="9">
    <source>
        <dbReference type="ARBA" id="ARBA00022741"/>
    </source>
</evidence>
<comment type="catalytic activity">
    <reaction evidence="30">
        <text>GDP + H2O = GMP + phosphate + H(+)</text>
        <dbReference type="Rhea" id="RHEA:22156"/>
        <dbReference type="ChEBI" id="CHEBI:15377"/>
        <dbReference type="ChEBI" id="CHEBI:15378"/>
        <dbReference type="ChEBI" id="CHEBI:43474"/>
        <dbReference type="ChEBI" id="CHEBI:58115"/>
        <dbReference type="ChEBI" id="CHEBI:58189"/>
    </reaction>
    <physiologicalReaction direction="left-to-right" evidence="30">
        <dbReference type="Rhea" id="RHEA:22157"/>
    </physiologicalReaction>
</comment>
<evidence type="ECO:0000256" key="2">
    <source>
        <dbReference type="ARBA" id="ARBA00001946"/>
    </source>
</evidence>
<evidence type="ECO:0000256" key="39">
    <source>
        <dbReference type="ARBA" id="ARBA00049333"/>
    </source>
</evidence>
<reference evidence="47" key="1">
    <citation type="submission" date="2022-02" db="EMBL/GenBank/DDBJ databases">
        <title>Atlantic sturgeon de novo genome assembly.</title>
        <authorList>
            <person name="Stock M."/>
            <person name="Klopp C."/>
            <person name="Guiguen Y."/>
            <person name="Cabau C."/>
            <person name="Parinello H."/>
            <person name="Santidrian Yebra-Pimentel E."/>
            <person name="Kuhl H."/>
            <person name="Dirks R.P."/>
            <person name="Guessner J."/>
            <person name="Wuertz S."/>
            <person name="Du K."/>
            <person name="Schartl M."/>
        </authorList>
    </citation>
    <scope>NUCLEOTIDE SEQUENCE</scope>
    <source>
        <strain evidence="47">STURGEONOMICS-FGT-2020</strain>
        <tissue evidence="47">Whole blood</tissue>
    </source>
</reference>
<evidence type="ECO:0000256" key="26">
    <source>
        <dbReference type="ARBA" id="ARBA00047358"/>
    </source>
</evidence>
<evidence type="ECO:0000256" key="33">
    <source>
        <dbReference type="ARBA" id="ARBA00048778"/>
    </source>
</evidence>
<evidence type="ECO:0000256" key="41">
    <source>
        <dbReference type="ARBA" id="ARBA00049502"/>
    </source>
</evidence>
<evidence type="ECO:0000256" key="15">
    <source>
        <dbReference type="ARBA" id="ARBA00023136"/>
    </source>
</evidence>
<evidence type="ECO:0000256" key="36">
    <source>
        <dbReference type="ARBA" id="ARBA00049117"/>
    </source>
</evidence>
<comment type="catalytic activity">
    <reaction evidence="31">
        <text>IDP + H2O = IMP + phosphate + H(+)</text>
        <dbReference type="Rhea" id="RHEA:35207"/>
        <dbReference type="ChEBI" id="CHEBI:15377"/>
        <dbReference type="ChEBI" id="CHEBI:15378"/>
        <dbReference type="ChEBI" id="CHEBI:43474"/>
        <dbReference type="ChEBI" id="CHEBI:58053"/>
        <dbReference type="ChEBI" id="CHEBI:58280"/>
    </reaction>
    <physiologicalReaction direction="left-to-right" evidence="31">
        <dbReference type="Rhea" id="RHEA:35208"/>
    </physiologicalReaction>
</comment>
<evidence type="ECO:0000256" key="38">
    <source>
        <dbReference type="ARBA" id="ARBA00049315"/>
    </source>
</evidence>
<comment type="subunit">
    <text evidence="6">Homodimer; disulfide-linked.</text>
</comment>
<dbReference type="GO" id="GO:0045134">
    <property type="term" value="F:UDP phosphatase activity"/>
    <property type="evidence" value="ECO:0007669"/>
    <property type="project" value="TreeGrafter"/>
</dbReference>
<dbReference type="EC" id="3.6.1.5" evidence="7"/>
<comment type="catalytic activity">
    <reaction evidence="29">
        <text>CDP + H2O = CMP + phosphate + H(+)</text>
        <dbReference type="Rhea" id="RHEA:64880"/>
        <dbReference type="ChEBI" id="CHEBI:15377"/>
        <dbReference type="ChEBI" id="CHEBI:15378"/>
        <dbReference type="ChEBI" id="CHEBI:43474"/>
        <dbReference type="ChEBI" id="CHEBI:58069"/>
        <dbReference type="ChEBI" id="CHEBI:60377"/>
    </reaction>
    <physiologicalReaction direction="left-to-right" evidence="29">
        <dbReference type="Rhea" id="RHEA:64881"/>
    </physiologicalReaction>
</comment>
<dbReference type="PANTHER" id="PTHR11782:SF32">
    <property type="entry name" value="ECTONUCLEOSIDE TRIPHOSPHATE DIPHOSPHOHYDROLASE 1"/>
    <property type="match status" value="1"/>
</dbReference>
<comment type="catalytic activity">
    <reaction evidence="42">
        <text>ADP + H2O = AMP + phosphate + H(+)</text>
        <dbReference type="Rhea" id="RHEA:61436"/>
        <dbReference type="ChEBI" id="CHEBI:15377"/>
        <dbReference type="ChEBI" id="CHEBI:15378"/>
        <dbReference type="ChEBI" id="CHEBI:43474"/>
        <dbReference type="ChEBI" id="CHEBI:456215"/>
        <dbReference type="ChEBI" id="CHEBI:456216"/>
    </reaction>
    <physiologicalReaction direction="left-to-right" evidence="42">
        <dbReference type="Rhea" id="RHEA:61437"/>
    </physiologicalReaction>
</comment>
<evidence type="ECO:0000256" key="4">
    <source>
        <dbReference type="ARBA" id="ARBA00004345"/>
    </source>
</evidence>
<keyword evidence="9 44" id="KW-0547">Nucleotide-binding</keyword>
<evidence type="ECO:0000256" key="18">
    <source>
        <dbReference type="ARBA" id="ARBA00039600"/>
    </source>
</evidence>
<feature type="transmembrane region" description="Helical" evidence="46">
    <location>
        <begin position="20"/>
        <end position="38"/>
    </location>
</feature>
<comment type="catalytic activity">
    <reaction evidence="36">
        <text>GTP + H2O = GDP + phosphate + H(+)</text>
        <dbReference type="Rhea" id="RHEA:19669"/>
        <dbReference type="ChEBI" id="CHEBI:15377"/>
        <dbReference type="ChEBI" id="CHEBI:15378"/>
        <dbReference type="ChEBI" id="CHEBI:37565"/>
        <dbReference type="ChEBI" id="CHEBI:43474"/>
        <dbReference type="ChEBI" id="CHEBI:58189"/>
    </reaction>
    <physiologicalReaction direction="left-to-right" evidence="36">
        <dbReference type="Rhea" id="RHEA:19670"/>
    </physiologicalReaction>
</comment>
<dbReference type="GO" id="GO:0004050">
    <property type="term" value="F:apyrase activity"/>
    <property type="evidence" value="ECO:0007669"/>
    <property type="project" value="UniProtKB-EC"/>
</dbReference>
<name>A0AAD8DDD6_ACIOX</name>
<keyword evidence="12 44" id="KW-0067">ATP-binding</keyword>
<keyword evidence="15 46" id="KW-0472">Membrane</keyword>
<evidence type="ECO:0000256" key="43">
    <source>
        <dbReference type="PIRSR" id="PIRSR600407-1"/>
    </source>
</evidence>
<evidence type="ECO:0000256" key="7">
    <source>
        <dbReference type="ARBA" id="ARBA00012148"/>
    </source>
</evidence>
<comment type="cofactor">
    <cofactor evidence="2">
        <name>Mg(2+)</name>
        <dbReference type="ChEBI" id="CHEBI:18420"/>
    </cofactor>
</comment>
<evidence type="ECO:0000256" key="17">
    <source>
        <dbReference type="ARBA" id="ARBA00023180"/>
    </source>
</evidence>
<evidence type="ECO:0000256" key="35">
    <source>
        <dbReference type="ARBA" id="ARBA00049104"/>
    </source>
</evidence>
<comment type="catalytic activity">
    <reaction evidence="28">
        <text>a ribonucleoside 5'-triphosphate + H2O = a ribonucleoside 5'-diphosphate + phosphate + H(+)</text>
        <dbReference type="Rhea" id="RHEA:23680"/>
        <dbReference type="ChEBI" id="CHEBI:15377"/>
        <dbReference type="ChEBI" id="CHEBI:15378"/>
        <dbReference type="ChEBI" id="CHEBI:43474"/>
        <dbReference type="ChEBI" id="CHEBI:57930"/>
        <dbReference type="ChEBI" id="CHEBI:61557"/>
    </reaction>
    <physiologicalReaction direction="left-to-right" evidence="28">
        <dbReference type="Rhea" id="RHEA:23681"/>
    </physiologicalReaction>
</comment>
<comment type="catalytic activity">
    <reaction evidence="26">
        <text>UTP + H2O = UDP + phosphate + H(+)</text>
        <dbReference type="Rhea" id="RHEA:64900"/>
        <dbReference type="ChEBI" id="CHEBI:15377"/>
        <dbReference type="ChEBI" id="CHEBI:15378"/>
        <dbReference type="ChEBI" id="CHEBI:43474"/>
        <dbReference type="ChEBI" id="CHEBI:46398"/>
        <dbReference type="ChEBI" id="CHEBI:58223"/>
    </reaction>
    <physiologicalReaction direction="left-to-right" evidence="26">
        <dbReference type="Rhea" id="RHEA:64901"/>
    </physiologicalReaction>
</comment>
<evidence type="ECO:0000256" key="3">
    <source>
        <dbReference type="ARBA" id="ARBA00004141"/>
    </source>
</evidence>
<comment type="catalytic activity">
    <reaction evidence="37">
        <text>ITP + H2O = IDP + phosphate + H(+)</text>
        <dbReference type="Rhea" id="RHEA:28330"/>
        <dbReference type="ChEBI" id="CHEBI:15377"/>
        <dbReference type="ChEBI" id="CHEBI:15378"/>
        <dbReference type="ChEBI" id="CHEBI:43474"/>
        <dbReference type="ChEBI" id="CHEBI:58280"/>
        <dbReference type="ChEBI" id="CHEBI:61402"/>
    </reaction>
    <physiologicalReaction direction="left-to-right" evidence="37">
        <dbReference type="Rhea" id="RHEA:28331"/>
    </physiologicalReaction>
</comment>
<comment type="catalytic activity">
    <reaction evidence="41">
        <text>UDP + H2O = UMP + phosphate + H(+)</text>
        <dbReference type="Rhea" id="RHEA:64876"/>
        <dbReference type="ChEBI" id="CHEBI:15377"/>
        <dbReference type="ChEBI" id="CHEBI:15378"/>
        <dbReference type="ChEBI" id="CHEBI:43474"/>
        <dbReference type="ChEBI" id="CHEBI:57865"/>
        <dbReference type="ChEBI" id="CHEBI:58223"/>
    </reaction>
    <physiologicalReaction direction="left-to-right" evidence="41">
        <dbReference type="Rhea" id="RHEA:64877"/>
    </physiologicalReaction>
</comment>
<comment type="catalytic activity">
    <reaction evidence="40">
        <text>CTP + 2 H2O = CMP + 2 phosphate + 2 H(+)</text>
        <dbReference type="Rhea" id="RHEA:64908"/>
        <dbReference type="ChEBI" id="CHEBI:15377"/>
        <dbReference type="ChEBI" id="CHEBI:15378"/>
        <dbReference type="ChEBI" id="CHEBI:37563"/>
        <dbReference type="ChEBI" id="CHEBI:43474"/>
        <dbReference type="ChEBI" id="CHEBI:60377"/>
    </reaction>
    <physiologicalReaction direction="left-to-right" evidence="40">
        <dbReference type="Rhea" id="RHEA:64909"/>
    </physiologicalReaction>
</comment>
<comment type="function">
    <text evidence="24">Catalyzes the hydrolysis of both di- and triphosphate nucleotides (NDPs and NTPs) and hydrolyze NTPs to nucleotide monophosphates (NMPs) in two distinct successive phosphate-releasing steps, with NDPs as intermediates and participates in the regulation of extracellular levels of nucleotides. By hydrolyzing proinflammatory ATP and platelet-activating ADP to AMP, it blocks platelet aggregation and supports blood flow.</text>
</comment>
<evidence type="ECO:0000256" key="23">
    <source>
        <dbReference type="ARBA" id="ARBA00044314"/>
    </source>
</evidence>
<comment type="catalytic activity">
    <reaction evidence="33">
        <text>ATP + H2O = ADP + phosphate + H(+)</text>
        <dbReference type="Rhea" id="RHEA:13065"/>
        <dbReference type="ChEBI" id="CHEBI:15377"/>
        <dbReference type="ChEBI" id="CHEBI:15378"/>
        <dbReference type="ChEBI" id="CHEBI:30616"/>
        <dbReference type="ChEBI" id="CHEBI:43474"/>
        <dbReference type="ChEBI" id="CHEBI:456216"/>
    </reaction>
    <physiologicalReaction direction="left-to-right" evidence="33">
        <dbReference type="Rhea" id="RHEA:13066"/>
    </physiologicalReaction>
</comment>
<feature type="binding site" evidence="44">
    <location>
        <begin position="215"/>
        <end position="219"/>
    </location>
    <ligand>
        <name>ATP</name>
        <dbReference type="ChEBI" id="CHEBI:30616"/>
    </ligand>
</feature>
<evidence type="ECO:0000256" key="11">
    <source>
        <dbReference type="ARBA" id="ARBA00022837"/>
    </source>
</evidence>
<evidence type="ECO:0000256" key="27">
    <source>
        <dbReference type="ARBA" id="ARBA00047627"/>
    </source>
</evidence>
<evidence type="ECO:0000256" key="6">
    <source>
        <dbReference type="ARBA" id="ARBA00011748"/>
    </source>
</evidence>
<evidence type="ECO:0000256" key="37">
    <source>
        <dbReference type="ARBA" id="ARBA00049189"/>
    </source>
</evidence>
<evidence type="ECO:0000256" key="45">
    <source>
        <dbReference type="RuleBase" id="RU003833"/>
    </source>
</evidence>
<keyword evidence="13" id="KW-0460">Magnesium</keyword>
<keyword evidence="16" id="KW-1015">Disulfide bond</keyword>
<evidence type="ECO:0000256" key="10">
    <source>
        <dbReference type="ARBA" id="ARBA00022801"/>
    </source>
</evidence>
<evidence type="ECO:0000256" key="29">
    <source>
        <dbReference type="ARBA" id="ARBA00048136"/>
    </source>
</evidence>
<evidence type="ECO:0000256" key="30">
    <source>
        <dbReference type="ARBA" id="ARBA00048153"/>
    </source>
</evidence>
<comment type="catalytic activity">
    <reaction evidence="38">
        <text>UTP + 2 H2O = UMP + 2 phosphate + 2 H(+)</text>
        <dbReference type="Rhea" id="RHEA:64896"/>
        <dbReference type="ChEBI" id="CHEBI:15377"/>
        <dbReference type="ChEBI" id="CHEBI:15378"/>
        <dbReference type="ChEBI" id="CHEBI:43474"/>
        <dbReference type="ChEBI" id="CHEBI:46398"/>
        <dbReference type="ChEBI" id="CHEBI:57865"/>
    </reaction>
    <physiologicalReaction direction="left-to-right" evidence="38">
        <dbReference type="Rhea" id="RHEA:64897"/>
    </physiologicalReaction>
</comment>
<organism evidence="47 48">
    <name type="scientific">Acipenser oxyrinchus oxyrinchus</name>
    <dbReference type="NCBI Taxonomy" id="40147"/>
    <lineage>
        <taxon>Eukaryota</taxon>
        <taxon>Metazoa</taxon>
        <taxon>Chordata</taxon>
        <taxon>Craniata</taxon>
        <taxon>Vertebrata</taxon>
        <taxon>Euteleostomi</taxon>
        <taxon>Actinopterygii</taxon>
        <taxon>Chondrostei</taxon>
        <taxon>Acipenseriformes</taxon>
        <taxon>Acipenseridae</taxon>
        <taxon>Acipenser</taxon>
    </lineage>
</organism>
<evidence type="ECO:0000313" key="48">
    <source>
        <dbReference type="Proteomes" id="UP001230051"/>
    </source>
</evidence>
<comment type="catalytic activity">
    <reaction evidence="39">
        <text>GTP + 2 H2O = GMP + 2 phosphate + 2 H(+)</text>
        <dbReference type="Rhea" id="RHEA:64904"/>
        <dbReference type="ChEBI" id="CHEBI:15377"/>
        <dbReference type="ChEBI" id="CHEBI:15378"/>
        <dbReference type="ChEBI" id="CHEBI:37565"/>
        <dbReference type="ChEBI" id="CHEBI:43474"/>
        <dbReference type="ChEBI" id="CHEBI:58115"/>
    </reaction>
    <physiologicalReaction direction="left-to-right" evidence="39">
        <dbReference type="Rhea" id="RHEA:64905"/>
    </physiologicalReaction>
</comment>
<evidence type="ECO:0000256" key="5">
    <source>
        <dbReference type="ARBA" id="ARBA00009283"/>
    </source>
</evidence>
<gene>
    <name evidence="47" type="primary">Entpd1</name>
    <name evidence="47" type="ORF">AOXY_G13401</name>
</gene>
<dbReference type="Pfam" id="PF01150">
    <property type="entry name" value="GDA1_CD39"/>
    <property type="match status" value="1"/>
</dbReference>
<protein>
    <recommendedName>
        <fullName evidence="18">Ectonucleoside triphosphate diphosphohydrolase 1</fullName>
        <ecNumber evidence="7">3.6.1.5</ecNumber>
    </recommendedName>
    <alternativeName>
        <fullName evidence="23">ATP diphosphohydrolase</fullName>
    </alternativeName>
    <alternativeName>
        <fullName evidence="20">Ecto-ATP diphosphohydrolase 1</fullName>
    </alternativeName>
    <alternativeName>
        <fullName evidence="21">Ecto-apyrase</fullName>
    </alternativeName>
    <alternativeName>
        <fullName evidence="19">Lymphoid cell activation antigen</fullName>
    </alternativeName>
    <alternativeName>
        <fullName evidence="22">Nucleoside triphosphate diphosphohydrolase 1</fullName>
    </alternativeName>
</protein>
<evidence type="ECO:0000256" key="40">
    <source>
        <dbReference type="ARBA" id="ARBA00049373"/>
    </source>
</evidence>
<keyword evidence="48" id="KW-1185">Reference proteome</keyword>
<evidence type="ECO:0000256" key="28">
    <source>
        <dbReference type="ARBA" id="ARBA00047940"/>
    </source>
</evidence>
<dbReference type="Proteomes" id="UP001230051">
    <property type="component" value="Unassembled WGS sequence"/>
</dbReference>
<comment type="catalytic activity">
    <reaction evidence="35">
        <text>CTP + H2O = CDP + phosphate + H(+)</text>
        <dbReference type="Rhea" id="RHEA:29387"/>
        <dbReference type="ChEBI" id="CHEBI:15377"/>
        <dbReference type="ChEBI" id="CHEBI:15378"/>
        <dbReference type="ChEBI" id="CHEBI:37563"/>
        <dbReference type="ChEBI" id="CHEBI:43474"/>
        <dbReference type="ChEBI" id="CHEBI:58069"/>
    </reaction>
    <physiologicalReaction direction="left-to-right" evidence="35">
        <dbReference type="Rhea" id="RHEA:29388"/>
    </physiologicalReaction>
</comment>